<gene>
    <name evidence="3" type="ORF">FJT64_027777</name>
</gene>
<feature type="region of interest" description="Disordered" evidence="1">
    <location>
        <begin position="23"/>
        <end position="73"/>
    </location>
</feature>
<proteinExistence type="predicted"/>
<evidence type="ECO:0000256" key="1">
    <source>
        <dbReference type="SAM" id="MobiDB-lite"/>
    </source>
</evidence>
<keyword evidence="4" id="KW-1185">Reference proteome</keyword>
<feature type="signal peptide" evidence="2">
    <location>
        <begin position="1"/>
        <end position="22"/>
    </location>
</feature>
<dbReference type="OrthoDB" id="6364863at2759"/>
<evidence type="ECO:0000313" key="3">
    <source>
        <dbReference type="EMBL" id="KAF0299471.1"/>
    </source>
</evidence>
<organism evidence="3 4">
    <name type="scientific">Amphibalanus amphitrite</name>
    <name type="common">Striped barnacle</name>
    <name type="synonym">Balanus amphitrite</name>
    <dbReference type="NCBI Taxonomy" id="1232801"/>
    <lineage>
        <taxon>Eukaryota</taxon>
        <taxon>Metazoa</taxon>
        <taxon>Ecdysozoa</taxon>
        <taxon>Arthropoda</taxon>
        <taxon>Crustacea</taxon>
        <taxon>Multicrustacea</taxon>
        <taxon>Cirripedia</taxon>
        <taxon>Thoracica</taxon>
        <taxon>Thoracicalcarea</taxon>
        <taxon>Balanomorpha</taxon>
        <taxon>Balanoidea</taxon>
        <taxon>Balanidae</taxon>
        <taxon>Amphibalaninae</taxon>
        <taxon>Amphibalanus</taxon>
    </lineage>
</organism>
<name>A0A6A4WC27_AMPAM</name>
<accession>A0A6A4WC27</accession>
<evidence type="ECO:0000313" key="4">
    <source>
        <dbReference type="Proteomes" id="UP000440578"/>
    </source>
</evidence>
<evidence type="ECO:0000256" key="2">
    <source>
        <dbReference type="SAM" id="SignalP"/>
    </source>
</evidence>
<reference evidence="3 4" key="1">
    <citation type="submission" date="2019-07" db="EMBL/GenBank/DDBJ databases">
        <title>Draft genome assembly of a fouling barnacle, Amphibalanus amphitrite (Darwin, 1854): The first reference genome for Thecostraca.</title>
        <authorList>
            <person name="Kim W."/>
        </authorList>
    </citation>
    <scope>NUCLEOTIDE SEQUENCE [LARGE SCALE GENOMIC DNA]</scope>
    <source>
        <strain evidence="3">SNU_AA5</strain>
        <tissue evidence="3">Soma without cirri and trophi</tissue>
    </source>
</reference>
<protein>
    <submittedName>
        <fullName evidence="3">Uncharacterized protein</fullName>
    </submittedName>
</protein>
<feature type="chain" id="PRO_5025656123" evidence="2">
    <location>
        <begin position="23"/>
        <end position="164"/>
    </location>
</feature>
<sequence length="164" mass="17414">MVLLRTALLAALLLTALAPVGGYERSRRAGRRRGSNSPSDRAPPPGAGQGRVPESTPELDPELDPDLDPELDPELAQLLGAAPFPSATNSSALSRSPRVKRTLVIPNGLTVGVIPRFDYTVFTDPNGEPGAGEVRDPTEGLSSAELRLVKHIQEVSGELSFHAY</sequence>
<dbReference type="Proteomes" id="UP000440578">
    <property type="component" value="Unassembled WGS sequence"/>
</dbReference>
<dbReference type="EMBL" id="VIIS01001362">
    <property type="protein sequence ID" value="KAF0299471.1"/>
    <property type="molecule type" value="Genomic_DNA"/>
</dbReference>
<keyword evidence="2" id="KW-0732">Signal</keyword>
<dbReference type="AlphaFoldDB" id="A0A6A4WC27"/>
<feature type="compositionally biased region" description="Acidic residues" evidence="1">
    <location>
        <begin position="57"/>
        <end position="73"/>
    </location>
</feature>
<comment type="caution">
    <text evidence="3">The sequence shown here is derived from an EMBL/GenBank/DDBJ whole genome shotgun (WGS) entry which is preliminary data.</text>
</comment>